<name>A0A0B6XGH9_XENBV</name>
<protein>
    <submittedName>
        <fullName evidence="2">Putative baseplate structural protein</fullName>
    </submittedName>
</protein>
<feature type="domain" description="Baseplate wedge protein gp6-like N-terminal helical" evidence="1">
    <location>
        <begin position="40"/>
        <end position="74"/>
    </location>
</feature>
<accession>A0A0B6XGH9</accession>
<proteinExistence type="predicted"/>
<dbReference type="RefSeq" id="WP_046338228.1">
    <property type="nucleotide sequence ID" value="NZ_CAWMEF010000003.1"/>
</dbReference>
<dbReference type="KEGG" id="xbv:XBW1_mp0129"/>
<dbReference type="InterPro" id="IPR049026">
    <property type="entry name" value="Gp6-like_N"/>
</dbReference>
<dbReference type="AlphaFoldDB" id="A0A0B6XGH9"/>
<dbReference type="EMBL" id="FO818638">
    <property type="protein sequence ID" value="CDM92248.1"/>
    <property type="molecule type" value="Genomic_DNA"/>
</dbReference>
<gene>
    <name evidence="2" type="ORF">XBW1_mp0129</name>
</gene>
<evidence type="ECO:0000313" key="2">
    <source>
        <dbReference type="EMBL" id="CDM92248.1"/>
    </source>
</evidence>
<organism evidence="2 3">
    <name type="scientific">Xenorhabdus bovienii</name>
    <name type="common">Xenorhabdus nematophila subsp. bovienii</name>
    <dbReference type="NCBI Taxonomy" id="40576"/>
    <lineage>
        <taxon>Bacteria</taxon>
        <taxon>Pseudomonadati</taxon>
        <taxon>Pseudomonadota</taxon>
        <taxon>Gammaproteobacteria</taxon>
        <taxon>Enterobacterales</taxon>
        <taxon>Morganellaceae</taxon>
        <taxon>Xenorhabdus</taxon>
    </lineage>
</organism>
<dbReference type="Pfam" id="PF21379">
    <property type="entry name" value="Gp6-like_1st"/>
    <property type="match status" value="1"/>
</dbReference>
<dbReference type="Proteomes" id="UP000032930">
    <property type="component" value="Plasmid megaplasmid"/>
</dbReference>
<evidence type="ECO:0000313" key="3">
    <source>
        <dbReference type="Proteomes" id="UP000032930"/>
    </source>
</evidence>
<reference evidence="2 3" key="1">
    <citation type="submission" date="2014-02" db="EMBL/GenBank/DDBJ databases">
        <authorList>
            <person name="Genoscope - CEA"/>
        </authorList>
    </citation>
    <scope>NUCLEOTIDE SEQUENCE [LARGE SCALE GENOMIC DNA]</scope>
    <source>
        <strain evidence="2 3">CS03</strain>
        <plasmid evidence="3">Plasmid</plasmid>
    </source>
</reference>
<sequence>MTIQDLLDKFNETLQKNSWWARFTNSQFVKMMAIFGAQVIYYAQTFAERALAEGFISTATKRSSILAAAEDKGYVGRLITPSSGLASVLNKTSNHIQLPAFSTYLSDHQYPYMIMDVLNISAGETIKDININQMEIVKVTKLVQLEEDFMSVTLPKNLTAECVKIDVYVTIDGVEELWKENPQFRLATGASQNYVLFYKPTEQLGIRFGDGSIGKKPPEGSIIDIHVWCSAGDITLVEGQKLIPSNSFSTYTNSLEIITTTPITGGAGSETTEEIRNRAQYYIAYDDQVVWGGDYKFYLKSKIVGTSWLNVWGEQQQEKSTGIKDLNNINAIFICGHKPKSTQESLKKEILDALESIPNALNKKFVYVESNELPFTIKLTGICIKNVIISDAKNKIRDQLNTQFGRDATYFDSNSSGDFEQIRVNNLWACIESLGVLAEFKVEVIGMTEAKQLNDFIYLDTENSVFEISY</sequence>
<evidence type="ECO:0000259" key="1">
    <source>
        <dbReference type="Pfam" id="PF21379"/>
    </source>
</evidence>